<dbReference type="AlphaFoldDB" id="A0A0G9HCW7"/>
<proteinExistence type="predicted"/>
<keyword evidence="4" id="KW-0812">Transmembrane</keyword>
<feature type="domain" description="YbhG-like alpha-helical hairpin" evidence="5">
    <location>
        <begin position="77"/>
        <end position="207"/>
    </location>
</feature>
<dbReference type="KEGG" id="lrz:BJI69_14815"/>
<dbReference type="PANTHER" id="PTHR32347:SF29">
    <property type="entry name" value="UPF0194 MEMBRANE PROTEIN YBHG"/>
    <property type="match status" value="1"/>
</dbReference>
<evidence type="ECO:0000313" key="8">
    <source>
        <dbReference type="Proteomes" id="UP000182987"/>
    </source>
</evidence>
<feature type="compositionally biased region" description="Basic and acidic residues" evidence="3">
    <location>
        <begin position="180"/>
        <end position="191"/>
    </location>
</feature>
<feature type="domain" description="YknX-like beta-barrel" evidence="6">
    <location>
        <begin position="247"/>
        <end position="328"/>
    </location>
</feature>
<dbReference type="Pfam" id="PF25881">
    <property type="entry name" value="HH_YBHG"/>
    <property type="match status" value="1"/>
</dbReference>
<dbReference type="STRING" id="1440763.BJI69_14815"/>
<name>A0A0G9HCW7_9GAMM</name>
<evidence type="ECO:0000313" key="7">
    <source>
        <dbReference type="EMBL" id="APG05041.1"/>
    </source>
</evidence>
<keyword evidence="4" id="KW-1133">Transmembrane helix</keyword>
<reference evidence="8" key="1">
    <citation type="submission" date="2016-09" db="EMBL/GenBank/DDBJ databases">
        <authorList>
            <person name="Lysoe E."/>
        </authorList>
    </citation>
    <scope>NUCLEOTIDE SEQUENCE [LARGE SCALE GENOMIC DNA]</scope>
    <source>
        <strain evidence="8">LJ96T</strain>
    </source>
</reference>
<gene>
    <name evidence="7" type="ORF">BJI69_14815</name>
</gene>
<dbReference type="PATRIC" id="fig|1440763.5.peg.1265"/>
<dbReference type="Pfam" id="PF25990">
    <property type="entry name" value="Beta-barrel_YknX"/>
    <property type="match status" value="1"/>
</dbReference>
<evidence type="ECO:0000256" key="2">
    <source>
        <dbReference type="ARBA" id="ARBA00023054"/>
    </source>
</evidence>
<dbReference type="PANTHER" id="PTHR32347">
    <property type="entry name" value="EFFLUX SYSTEM COMPONENT YKNX-RELATED"/>
    <property type="match status" value="1"/>
</dbReference>
<dbReference type="EMBL" id="CP017480">
    <property type="protein sequence ID" value="APG05041.1"/>
    <property type="molecule type" value="Genomic_DNA"/>
</dbReference>
<dbReference type="SUPFAM" id="SSF111369">
    <property type="entry name" value="HlyD-like secretion proteins"/>
    <property type="match status" value="2"/>
</dbReference>
<evidence type="ECO:0000259" key="6">
    <source>
        <dbReference type="Pfam" id="PF25990"/>
    </source>
</evidence>
<feature type="region of interest" description="Disordered" evidence="3">
    <location>
        <begin position="169"/>
        <end position="191"/>
    </location>
</feature>
<feature type="transmembrane region" description="Helical" evidence="4">
    <location>
        <begin position="7"/>
        <end position="27"/>
    </location>
</feature>
<evidence type="ECO:0000256" key="3">
    <source>
        <dbReference type="SAM" id="MobiDB-lite"/>
    </source>
</evidence>
<dbReference type="InterPro" id="IPR050465">
    <property type="entry name" value="UPF0194_transport"/>
</dbReference>
<dbReference type="Proteomes" id="UP000182987">
    <property type="component" value="Chromosome"/>
</dbReference>
<evidence type="ECO:0000259" key="5">
    <source>
        <dbReference type="Pfam" id="PF25881"/>
    </source>
</evidence>
<keyword evidence="4" id="KW-0472">Membrane</keyword>
<dbReference type="RefSeq" id="WP_046967097.1">
    <property type="nucleotide sequence ID" value="NZ_CP017480.1"/>
</dbReference>
<keyword evidence="8" id="KW-1185">Reference proteome</keyword>
<keyword evidence="2" id="KW-0175">Coiled coil</keyword>
<comment type="subcellular location">
    <subcellularLocation>
        <location evidence="1">Cell envelope</location>
    </subcellularLocation>
</comment>
<protein>
    <submittedName>
        <fullName evidence="7">Uncharacterized protein</fullName>
    </submittedName>
</protein>
<dbReference type="GO" id="GO:0042597">
    <property type="term" value="C:periplasmic space"/>
    <property type="evidence" value="ECO:0007669"/>
    <property type="project" value="UniProtKB-SubCell"/>
</dbReference>
<organism evidence="7 8">
    <name type="scientific">Luteibacter rhizovicinus DSM 16549</name>
    <dbReference type="NCBI Taxonomy" id="1440763"/>
    <lineage>
        <taxon>Bacteria</taxon>
        <taxon>Pseudomonadati</taxon>
        <taxon>Pseudomonadota</taxon>
        <taxon>Gammaproteobacteria</taxon>
        <taxon>Lysobacterales</taxon>
        <taxon>Rhodanobacteraceae</taxon>
        <taxon>Luteibacter</taxon>
    </lineage>
</organism>
<sequence length="337" mass="36265">MQKPKPIVLVAVVVLAVLVGGGIWWLMRPKGPQIIVLHGNVDIRQVSLAFNANERITDMRVNEGDRVSAGQVLATLDTTTLALRLARSQAQLAVQDEVLRRLEAGNRPQEIAQADANVRAAVADARKAHQTLDRLRAISQGTGGRAVSREELDDAVAAAASADAKLDAERKAQDLSVAGPRKEDIDEARAQRDAALADSAVTKQQLADAELKAPSDAVVRSRLLEPGDMASPQRPAYALALVHPKWVRAYVSEANLSRIKPGQAARVTTDSAPDQPIDGRIGYISSVAEFTPKNVETNELRTSLVYEVRINVTDPDDRLRMGMPATVELPGTVAAQP</sequence>
<dbReference type="InterPro" id="IPR058636">
    <property type="entry name" value="Beta-barrel_YknX"/>
</dbReference>
<dbReference type="Gene3D" id="2.40.30.170">
    <property type="match status" value="1"/>
</dbReference>
<dbReference type="Gene3D" id="2.40.50.100">
    <property type="match status" value="1"/>
</dbReference>
<evidence type="ECO:0000256" key="1">
    <source>
        <dbReference type="ARBA" id="ARBA00004196"/>
    </source>
</evidence>
<dbReference type="InterPro" id="IPR059052">
    <property type="entry name" value="HH_YbhG-like"/>
</dbReference>
<accession>A0A0G9HCW7</accession>
<dbReference type="OrthoDB" id="9813967at2"/>
<evidence type="ECO:0000256" key="4">
    <source>
        <dbReference type="SAM" id="Phobius"/>
    </source>
</evidence>